<name>C4V1Z5_9FIRM</name>
<proteinExistence type="predicted"/>
<dbReference type="InterPro" id="IPR003615">
    <property type="entry name" value="HNH_nuc"/>
</dbReference>
<dbReference type="GO" id="GO:0004519">
    <property type="term" value="F:endonuclease activity"/>
    <property type="evidence" value="ECO:0007669"/>
    <property type="project" value="UniProtKB-KW"/>
</dbReference>
<accession>C4V1Z5</accession>
<dbReference type="Proteomes" id="UP000005309">
    <property type="component" value="Unassembled WGS sequence"/>
</dbReference>
<feature type="domain" description="HNH nuclease" evidence="1">
    <location>
        <begin position="305"/>
        <end position="358"/>
    </location>
</feature>
<dbReference type="GO" id="GO:0003676">
    <property type="term" value="F:nucleic acid binding"/>
    <property type="evidence" value="ECO:0007669"/>
    <property type="project" value="InterPro"/>
</dbReference>
<protein>
    <submittedName>
        <fullName evidence="2">HNH endonuclease domain protein</fullName>
    </submittedName>
</protein>
<dbReference type="InterPro" id="IPR004919">
    <property type="entry name" value="GmrSD_N"/>
</dbReference>
<dbReference type="PANTHER" id="PTHR39639:SF1">
    <property type="entry name" value="DUF262 DOMAIN-CONTAINING PROTEIN"/>
    <property type="match status" value="1"/>
</dbReference>
<dbReference type="STRING" id="638302.HMPREF0908_0442"/>
<sequence length="363" mass="41970">MKIELQKIPVRAVVEGYLDSAENGVVGYGGKLNIRPAFQREFIYKDKQRDEVIHTIKKNFPLNVMYWVKSGGEHFELLDGQQRTISICQYVHGDFSIEHRAFHNLTAEEKQQILDYPLMVYICEGTDREKLDWFKIINIAGEQLTAQELRNAIYTGEWLAEAKKRFSKPLCPAHQLAKDYLSGSAIRQNYLETALRWIAARDDIEIEDYMAQHQHDTNCSDLWLYFKGVVDWVQVTFPQYRKEMKGLEWGILYNRYKDGKYDPKTLEARVAALMEDDDVTKKSGVYEYVLGGAEKCLSIRAFSSSMSRAAYQRQKGICPKCGKQFQIEEMQADHITPWSKGGKTTPENCQMLCAPCNRRKSNV</sequence>
<keyword evidence="3" id="KW-1185">Reference proteome</keyword>
<keyword evidence="2" id="KW-0540">Nuclease</keyword>
<dbReference type="InterPro" id="IPR002711">
    <property type="entry name" value="HNH"/>
</dbReference>
<evidence type="ECO:0000259" key="1">
    <source>
        <dbReference type="SMART" id="SM00507"/>
    </source>
</evidence>
<dbReference type="SMART" id="SM00507">
    <property type="entry name" value="HNHc"/>
    <property type="match status" value="1"/>
</dbReference>
<evidence type="ECO:0000313" key="2">
    <source>
        <dbReference type="EMBL" id="EEQ49126.1"/>
    </source>
</evidence>
<dbReference type="PANTHER" id="PTHR39639">
    <property type="entry name" value="CHROMOSOME 16, WHOLE GENOME SHOTGUN SEQUENCE"/>
    <property type="match status" value="1"/>
</dbReference>
<dbReference type="Gene3D" id="1.10.30.50">
    <property type="match status" value="1"/>
</dbReference>
<dbReference type="RefSeq" id="WP_006690706.1">
    <property type="nucleotide sequence ID" value="NZ_GG694007.1"/>
</dbReference>
<dbReference type="Pfam" id="PF03235">
    <property type="entry name" value="GmrSD_N"/>
    <property type="match status" value="1"/>
</dbReference>
<gene>
    <name evidence="2" type="ORF">HMPREF0908_0442</name>
</gene>
<keyword evidence="2" id="KW-0255">Endonuclease</keyword>
<dbReference type="EMBL" id="ACLA01000006">
    <property type="protein sequence ID" value="EEQ49126.1"/>
    <property type="molecule type" value="Genomic_DNA"/>
</dbReference>
<organism evidence="2 3">
    <name type="scientific">Selenomonas flueggei ATCC 43531</name>
    <dbReference type="NCBI Taxonomy" id="638302"/>
    <lineage>
        <taxon>Bacteria</taxon>
        <taxon>Bacillati</taxon>
        <taxon>Bacillota</taxon>
        <taxon>Negativicutes</taxon>
        <taxon>Selenomonadales</taxon>
        <taxon>Selenomonadaceae</taxon>
        <taxon>Selenomonas</taxon>
    </lineage>
</organism>
<evidence type="ECO:0000313" key="3">
    <source>
        <dbReference type="Proteomes" id="UP000005309"/>
    </source>
</evidence>
<keyword evidence="2" id="KW-0378">Hydrolase</keyword>
<dbReference type="HOGENOM" id="CLU_749475_0_0_9"/>
<dbReference type="OrthoDB" id="9802901at2"/>
<dbReference type="eggNOG" id="COG1403">
    <property type="taxonomic scope" value="Bacteria"/>
</dbReference>
<dbReference type="CDD" id="cd00085">
    <property type="entry name" value="HNHc"/>
    <property type="match status" value="1"/>
</dbReference>
<dbReference type="GO" id="GO:0008270">
    <property type="term" value="F:zinc ion binding"/>
    <property type="evidence" value="ECO:0007669"/>
    <property type="project" value="InterPro"/>
</dbReference>
<dbReference type="Pfam" id="PF01844">
    <property type="entry name" value="HNH"/>
    <property type="match status" value="1"/>
</dbReference>
<dbReference type="eggNOG" id="COG1479">
    <property type="taxonomic scope" value="Bacteria"/>
</dbReference>
<reference evidence="2 3" key="1">
    <citation type="submission" date="2009-04" db="EMBL/GenBank/DDBJ databases">
        <authorList>
            <person name="Qin X."/>
            <person name="Bachman B."/>
            <person name="Battles P."/>
            <person name="Bell A."/>
            <person name="Bess C."/>
            <person name="Bickham C."/>
            <person name="Chaboub L."/>
            <person name="Chen D."/>
            <person name="Coyle M."/>
            <person name="Deiros D.R."/>
            <person name="Dinh H."/>
            <person name="Forbes L."/>
            <person name="Fowler G."/>
            <person name="Francisco L."/>
            <person name="Fu Q."/>
            <person name="Gubbala S."/>
            <person name="Hale W."/>
            <person name="Han Y."/>
            <person name="Hemphill L."/>
            <person name="Highlander S.K."/>
            <person name="Hirani K."/>
            <person name="Hogues M."/>
            <person name="Jackson L."/>
            <person name="Jakkamsetti A."/>
            <person name="Javaid M."/>
            <person name="Jiang H."/>
            <person name="Korchina V."/>
            <person name="Kovar C."/>
            <person name="Lara F."/>
            <person name="Lee S."/>
            <person name="Mata R."/>
            <person name="Mathew T."/>
            <person name="Moen C."/>
            <person name="Morales K."/>
            <person name="Munidasa M."/>
            <person name="Nazareth L."/>
            <person name="Ngo R."/>
            <person name="Nguyen L."/>
            <person name="Okwuonu G."/>
            <person name="Ongeri F."/>
            <person name="Patil S."/>
            <person name="Petrosino J."/>
            <person name="Pham C."/>
            <person name="Pham P."/>
            <person name="Pu L.-L."/>
            <person name="Puazo M."/>
            <person name="Raj R."/>
            <person name="Reid J."/>
            <person name="Rouhana J."/>
            <person name="Saada N."/>
            <person name="Shang Y."/>
            <person name="Simmons D."/>
            <person name="Thornton R."/>
            <person name="Warren J."/>
            <person name="Weissenberger G."/>
            <person name="Zhang J."/>
            <person name="Zhang L."/>
            <person name="Zhou C."/>
            <person name="Zhu D."/>
            <person name="Muzny D."/>
            <person name="Worley K."/>
            <person name="Gibbs R."/>
        </authorList>
    </citation>
    <scope>NUCLEOTIDE SEQUENCE [LARGE SCALE GENOMIC DNA]</scope>
    <source>
        <strain evidence="2 3">ATCC 43531</strain>
    </source>
</reference>
<dbReference type="AlphaFoldDB" id="C4V1Z5"/>
<comment type="caution">
    <text evidence="2">The sequence shown here is derived from an EMBL/GenBank/DDBJ whole genome shotgun (WGS) entry which is preliminary data.</text>
</comment>